<reference evidence="2" key="1">
    <citation type="submission" date="2015-12" db="EMBL/GenBank/DDBJ databases">
        <title>Update maize B73 reference genome by single molecule sequencing technologies.</title>
        <authorList>
            <consortium name="Maize Genome Sequencing Project"/>
            <person name="Ware D."/>
        </authorList>
    </citation>
    <scope>NUCLEOTIDE SEQUENCE</scope>
    <source>
        <tissue evidence="2">Seedling</tissue>
    </source>
</reference>
<name>A0A1D6J2Y7_MAIZE</name>
<dbReference type="InParanoid" id="A0A1D6J2Y7"/>
<evidence type="ECO:0000256" key="1">
    <source>
        <dbReference type="SAM" id="MobiDB-lite"/>
    </source>
</evidence>
<accession>A0A1D6J2Y7</accession>
<evidence type="ECO:0000313" key="2">
    <source>
        <dbReference type="EMBL" id="AQK42403.1"/>
    </source>
</evidence>
<dbReference type="AlphaFoldDB" id="A0A1D6J2Y7"/>
<protein>
    <submittedName>
        <fullName evidence="2">Uncharacterized protein</fullName>
    </submittedName>
</protein>
<feature type="region of interest" description="Disordered" evidence="1">
    <location>
        <begin position="19"/>
        <end position="48"/>
    </location>
</feature>
<feature type="non-terminal residue" evidence="2">
    <location>
        <position position="56"/>
    </location>
</feature>
<organism evidence="2">
    <name type="scientific">Zea mays</name>
    <name type="common">Maize</name>
    <dbReference type="NCBI Taxonomy" id="4577"/>
    <lineage>
        <taxon>Eukaryota</taxon>
        <taxon>Viridiplantae</taxon>
        <taxon>Streptophyta</taxon>
        <taxon>Embryophyta</taxon>
        <taxon>Tracheophyta</taxon>
        <taxon>Spermatophyta</taxon>
        <taxon>Magnoliopsida</taxon>
        <taxon>Liliopsida</taxon>
        <taxon>Poales</taxon>
        <taxon>Poaceae</taxon>
        <taxon>PACMAD clade</taxon>
        <taxon>Panicoideae</taxon>
        <taxon>Andropogonodae</taxon>
        <taxon>Andropogoneae</taxon>
        <taxon>Tripsacinae</taxon>
        <taxon>Zea</taxon>
    </lineage>
</organism>
<gene>
    <name evidence="2" type="ORF">ZEAMMB73_Zm00001d024942</name>
</gene>
<proteinExistence type="predicted"/>
<sequence length="56" mass="6030">MPILESTLACTNDFALHVQEDPTNSDSDAKNSGRTKFPADEDAHSVGDCVKVPIQL</sequence>
<dbReference type="EMBL" id="CM000786">
    <property type="protein sequence ID" value="AQK42403.1"/>
    <property type="molecule type" value="Genomic_DNA"/>
</dbReference>
<feature type="compositionally biased region" description="Basic and acidic residues" evidence="1">
    <location>
        <begin position="27"/>
        <end position="45"/>
    </location>
</feature>